<dbReference type="PROSITE" id="PS51063">
    <property type="entry name" value="HTH_CRP_2"/>
    <property type="match status" value="1"/>
</dbReference>
<accession>A0A231V061</accession>
<evidence type="ECO:0000313" key="7">
    <source>
        <dbReference type="Proteomes" id="UP000215405"/>
    </source>
</evidence>
<dbReference type="InterPro" id="IPR018490">
    <property type="entry name" value="cNMP-bd_dom_sf"/>
</dbReference>
<name>A0A231V061_9HYPH</name>
<protein>
    <submittedName>
        <fullName evidence="6">Cyclic nucleotide-binding protein</fullName>
    </submittedName>
</protein>
<dbReference type="PANTHER" id="PTHR24567:SF74">
    <property type="entry name" value="HTH-TYPE TRANSCRIPTIONAL REGULATOR ARCR"/>
    <property type="match status" value="1"/>
</dbReference>
<dbReference type="GO" id="GO:0005829">
    <property type="term" value="C:cytosol"/>
    <property type="evidence" value="ECO:0007669"/>
    <property type="project" value="TreeGrafter"/>
</dbReference>
<dbReference type="CDD" id="cd00038">
    <property type="entry name" value="CAP_ED"/>
    <property type="match status" value="1"/>
</dbReference>
<organism evidence="6 7">
    <name type="scientific">Notoacmeibacter marinus</name>
    <dbReference type="NCBI Taxonomy" id="1876515"/>
    <lineage>
        <taxon>Bacteria</taxon>
        <taxon>Pseudomonadati</taxon>
        <taxon>Pseudomonadota</taxon>
        <taxon>Alphaproteobacteria</taxon>
        <taxon>Hyphomicrobiales</taxon>
        <taxon>Notoacmeibacteraceae</taxon>
        <taxon>Notoacmeibacter</taxon>
    </lineage>
</organism>
<dbReference type="SUPFAM" id="SSF46785">
    <property type="entry name" value="Winged helix' DNA-binding domain"/>
    <property type="match status" value="1"/>
</dbReference>
<dbReference type="SMART" id="SM00100">
    <property type="entry name" value="cNMP"/>
    <property type="match status" value="1"/>
</dbReference>
<comment type="caution">
    <text evidence="6">The sequence shown here is derived from an EMBL/GenBank/DDBJ whole genome shotgun (WGS) entry which is preliminary data.</text>
</comment>
<dbReference type="Pfam" id="PF13545">
    <property type="entry name" value="HTH_Crp_2"/>
    <property type="match status" value="1"/>
</dbReference>
<proteinExistence type="predicted"/>
<keyword evidence="1" id="KW-0805">Transcription regulation</keyword>
<dbReference type="EMBL" id="NBYO01000002">
    <property type="protein sequence ID" value="OXT00956.1"/>
    <property type="molecule type" value="Genomic_DNA"/>
</dbReference>
<dbReference type="Proteomes" id="UP000215405">
    <property type="component" value="Unassembled WGS sequence"/>
</dbReference>
<reference evidence="7" key="1">
    <citation type="journal article" date="2017" name="Int. J. Syst. Evol. Microbiol.">
        <title>Notoacmeibacter marinus gen. nov., sp. nov., isolated from the gut of a limpet and proposal of Notoacmeibacteraceae fam. nov. in the order Rhizobiales of the class Alphaproteobacteria.</title>
        <authorList>
            <person name="Huang Z."/>
            <person name="Guo F."/>
            <person name="Lai Q."/>
        </authorList>
    </citation>
    <scope>NUCLEOTIDE SEQUENCE [LARGE SCALE GENOMIC DNA]</scope>
    <source>
        <strain evidence="7">XMTR2A4</strain>
    </source>
</reference>
<dbReference type="InterPro" id="IPR036388">
    <property type="entry name" value="WH-like_DNA-bd_sf"/>
</dbReference>
<dbReference type="Gene3D" id="1.10.10.10">
    <property type="entry name" value="Winged helix-like DNA-binding domain superfamily/Winged helix DNA-binding domain"/>
    <property type="match status" value="1"/>
</dbReference>
<dbReference type="GO" id="GO:0003677">
    <property type="term" value="F:DNA binding"/>
    <property type="evidence" value="ECO:0007669"/>
    <property type="project" value="UniProtKB-KW"/>
</dbReference>
<dbReference type="GO" id="GO:0003700">
    <property type="term" value="F:DNA-binding transcription factor activity"/>
    <property type="evidence" value="ECO:0007669"/>
    <property type="project" value="TreeGrafter"/>
</dbReference>
<keyword evidence="7" id="KW-1185">Reference proteome</keyword>
<sequence>MDEPVLQSLLSGASVMTAGRGEVLFLQGEPADAFFVVLEGWIKVYRVTPGGDEAVVGIFTDGQNFAEAAAFIDGAYPASGEAVTESRIARIPARHLKKRMAENPEIGLAMLASTSRHLHLLIRQIEQLKAHTGAQRVAEFLSSLTRVESGACMLALPYDKTLIAARLGMKPESLSRAFHRLKGQGVEIKNNVALIDDIERLRNFVDQERAEVIRSGKRG</sequence>
<evidence type="ECO:0000256" key="2">
    <source>
        <dbReference type="ARBA" id="ARBA00023125"/>
    </source>
</evidence>
<dbReference type="InterPro" id="IPR036390">
    <property type="entry name" value="WH_DNA-bd_sf"/>
</dbReference>
<feature type="domain" description="HTH crp-type" evidence="5">
    <location>
        <begin position="131"/>
        <end position="199"/>
    </location>
</feature>
<evidence type="ECO:0000313" key="6">
    <source>
        <dbReference type="EMBL" id="OXT00956.1"/>
    </source>
</evidence>
<dbReference type="SUPFAM" id="SSF51206">
    <property type="entry name" value="cAMP-binding domain-like"/>
    <property type="match status" value="1"/>
</dbReference>
<dbReference type="PROSITE" id="PS50042">
    <property type="entry name" value="CNMP_BINDING_3"/>
    <property type="match status" value="1"/>
</dbReference>
<keyword evidence="2" id="KW-0238">DNA-binding</keyword>
<dbReference type="PANTHER" id="PTHR24567">
    <property type="entry name" value="CRP FAMILY TRANSCRIPTIONAL REGULATORY PROTEIN"/>
    <property type="match status" value="1"/>
</dbReference>
<dbReference type="InterPro" id="IPR014710">
    <property type="entry name" value="RmlC-like_jellyroll"/>
</dbReference>
<evidence type="ECO:0000259" key="5">
    <source>
        <dbReference type="PROSITE" id="PS51063"/>
    </source>
</evidence>
<dbReference type="Gene3D" id="2.60.120.10">
    <property type="entry name" value="Jelly Rolls"/>
    <property type="match status" value="1"/>
</dbReference>
<evidence type="ECO:0000256" key="3">
    <source>
        <dbReference type="ARBA" id="ARBA00023163"/>
    </source>
</evidence>
<feature type="domain" description="Cyclic nucleotide-binding" evidence="4">
    <location>
        <begin position="1"/>
        <end position="117"/>
    </location>
</feature>
<gene>
    <name evidence="6" type="ORF">B7H23_12035</name>
</gene>
<dbReference type="InterPro" id="IPR000595">
    <property type="entry name" value="cNMP-bd_dom"/>
</dbReference>
<dbReference type="AlphaFoldDB" id="A0A231V061"/>
<evidence type="ECO:0000256" key="1">
    <source>
        <dbReference type="ARBA" id="ARBA00023015"/>
    </source>
</evidence>
<dbReference type="InterPro" id="IPR012318">
    <property type="entry name" value="HTH_CRP"/>
</dbReference>
<dbReference type="Pfam" id="PF00027">
    <property type="entry name" value="cNMP_binding"/>
    <property type="match status" value="1"/>
</dbReference>
<dbReference type="InterPro" id="IPR050397">
    <property type="entry name" value="Env_Response_Regulators"/>
</dbReference>
<evidence type="ECO:0000259" key="4">
    <source>
        <dbReference type="PROSITE" id="PS50042"/>
    </source>
</evidence>
<keyword evidence="3" id="KW-0804">Transcription</keyword>